<dbReference type="PANTHER" id="PTHR43428">
    <property type="entry name" value="ARSENATE REDUCTASE"/>
    <property type="match status" value="1"/>
</dbReference>
<reference evidence="1" key="1">
    <citation type="submission" date="2021-01" db="EMBL/GenBank/DDBJ databases">
        <authorList>
            <person name="Corre E."/>
            <person name="Pelletier E."/>
            <person name="Niang G."/>
            <person name="Scheremetjew M."/>
            <person name="Finn R."/>
            <person name="Kale V."/>
            <person name="Holt S."/>
            <person name="Cochrane G."/>
            <person name="Meng A."/>
            <person name="Brown T."/>
            <person name="Cohen L."/>
        </authorList>
    </citation>
    <scope>NUCLEOTIDE SEQUENCE</scope>
    <source>
        <strain evidence="1">CCMP127</strain>
    </source>
</reference>
<dbReference type="InterPro" id="IPR036196">
    <property type="entry name" value="Ptyr_pPase_sf"/>
</dbReference>
<gene>
    <name evidence="1" type="ORF">ACOF00016_LOCUS14688</name>
</gene>
<name>A0A7S3LC32_9STRA</name>
<dbReference type="Gene3D" id="3.40.50.2300">
    <property type="match status" value="1"/>
</dbReference>
<dbReference type="SUPFAM" id="SSF52788">
    <property type="entry name" value="Phosphotyrosine protein phosphatases I"/>
    <property type="match status" value="1"/>
</dbReference>
<dbReference type="AlphaFoldDB" id="A0A7S3LC32"/>
<proteinExistence type="predicted"/>
<evidence type="ECO:0008006" key="2">
    <source>
        <dbReference type="Google" id="ProtNLM"/>
    </source>
</evidence>
<accession>A0A7S3LC32</accession>
<protein>
    <recommendedName>
        <fullName evidence="2">Phosphotyrosine protein phosphatase I domain-containing protein</fullName>
    </recommendedName>
</protein>
<evidence type="ECO:0000313" key="1">
    <source>
        <dbReference type="EMBL" id="CAE0417801.1"/>
    </source>
</evidence>
<sequence>MKVVFACKSNSCRSQMAEGWANEWVQQQRSRLTTSSSPTSSETEFLQSFVVASVALDSASVFKGNQEDGSAVSPSRISVKGKAVQAMAADGVDISSFAPKTLDELVKSLSQVTSPTSESCEDVWSTLEIDTKDKALDGKPLDRLVVMYSCADNVKHHVVQHSRSVTEWSIEAPTAAAKAGEGDQAYRRVSLEIRTQVEALLEELMRQHVVAVAHNDDSSGAVKNEPVATEMLIQ</sequence>
<dbReference type="PANTHER" id="PTHR43428:SF1">
    <property type="entry name" value="ARSENATE REDUCTASE"/>
    <property type="match status" value="1"/>
</dbReference>
<dbReference type="EMBL" id="HBIM01019326">
    <property type="protein sequence ID" value="CAE0417801.1"/>
    <property type="molecule type" value="Transcribed_RNA"/>
</dbReference>
<organism evidence="1">
    <name type="scientific">Amphora coffeiformis</name>
    <dbReference type="NCBI Taxonomy" id="265554"/>
    <lineage>
        <taxon>Eukaryota</taxon>
        <taxon>Sar</taxon>
        <taxon>Stramenopiles</taxon>
        <taxon>Ochrophyta</taxon>
        <taxon>Bacillariophyta</taxon>
        <taxon>Bacillariophyceae</taxon>
        <taxon>Bacillariophycidae</taxon>
        <taxon>Thalassiophysales</taxon>
        <taxon>Catenulaceae</taxon>
        <taxon>Amphora</taxon>
    </lineage>
</organism>